<evidence type="ECO:0000313" key="2">
    <source>
        <dbReference type="EMBL" id="GLD61053.1"/>
    </source>
</evidence>
<reference evidence="2" key="1">
    <citation type="submission" date="2022-08" db="EMBL/GenBank/DDBJ databases">
        <title>Genome sequencing of akame (Lates japonicus).</title>
        <authorList>
            <person name="Hashiguchi Y."/>
            <person name="Takahashi H."/>
        </authorList>
    </citation>
    <scope>NUCLEOTIDE SEQUENCE</scope>
    <source>
        <strain evidence="2">Kochi</strain>
    </source>
</reference>
<dbReference type="AlphaFoldDB" id="A0AAD3R9T9"/>
<sequence>MEQKHEIYQRGGAMLFTFKTAGRFLRQNSLRTACDGSSLEFFGSLSGVSSLTRCRTFKVLVKSETQGGKTTASRTDCAPDGSPAAPAVGYYRTGALFTKSMVQHYYRNVHAVLFVYDVTCLLVSNDDCLDKRVQENSLGQKSPGPQAKVSQEAGDGSPRPAA</sequence>
<comment type="caution">
    <text evidence="2">The sequence shown here is derived from an EMBL/GenBank/DDBJ whole genome shotgun (WGS) entry which is preliminary data.</text>
</comment>
<feature type="region of interest" description="Disordered" evidence="1">
    <location>
        <begin position="134"/>
        <end position="162"/>
    </location>
</feature>
<accession>A0AAD3R9T9</accession>
<dbReference type="Proteomes" id="UP001279410">
    <property type="component" value="Unassembled WGS sequence"/>
</dbReference>
<keyword evidence="3" id="KW-1185">Reference proteome</keyword>
<evidence type="ECO:0000256" key="1">
    <source>
        <dbReference type="SAM" id="MobiDB-lite"/>
    </source>
</evidence>
<proteinExistence type="predicted"/>
<name>A0AAD3R9T9_LATJO</name>
<dbReference type="EMBL" id="BRZM01000043">
    <property type="protein sequence ID" value="GLD61053.1"/>
    <property type="molecule type" value="Genomic_DNA"/>
</dbReference>
<protein>
    <submittedName>
        <fullName evidence="2">Ras-related protein Rab-33B-like protein</fullName>
    </submittedName>
</protein>
<gene>
    <name evidence="2" type="ORF">AKAME5_001290300</name>
</gene>
<evidence type="ECO:0000313" key="3">
    <source>
        <dbReference type="Proteomes" id="UP001279410"/>
    </source>
</evidence>
<organism evidence="2 3">
    <name type="scientific">Lates japonicus</name>
    <name type="common">Japanese lates</name>
    <dbReference type="NCBI Taxonomy" id="270547"/>
    <lineage>
        <taxon>Eukaryota</taxon>
        <taxon>Metazoa</taxon>
        <taxon>Chordata</taxon>
        <taxon>Craniata</taxon>
        <taxon>Vertebrata</taxon>
        <taxon>Euteleostomi</taxon>
        <taxon>Actinopterygii</taxon>
        <taxon>Neopterygii</taxon>
        <taxon>Teleostei</taxon>
        <taxon>Neoteleostei</taxon>
        <taxon>Acanthomorphata</taxon>
        <taxon>Carangaria</taxon>
        <taxon>Carangaria incertae sedis</taxon>
        <taxon>Centropomidae</taxon>
        <taxon>Lates</taxon>
    </lineage>
</organism>